<dbReference type="Proteomes" id="UP000183947">
    <property type="component" value="Unassembled WGS sequence"/>
</dbReference>
<dbReference type="EMBL" id="FRAS01000022">
    <property type="protein sequence ID" value="SHL82469.1"/>
    <property type="molecule type" value="Genomic_DNA"/>
</dbReference>
<reference evidence="3" key="1">
    <citation type="submission" date="2016-11" db="EMBL/GenBank/DDBJ databases">
        <authorList>
            <person name="Varghese N."/>
            <person name="Submissions S."/>
        </authorList>
    </citation>
    <scope>NUCLEOTIDE SEQUENCE [LARGE SCALE GENOMIC DNA]</scope>
    <source>
        <strain evidence="3">DSM 18569</strain>
    </source>
</reference>
<feature type="region of interest" description="Disordered" evidence="1">
    <location>
        <begin position="207"/>
        <end position="227"/>
    </location>
</feature>
<dbReference type="AlphaFoldDB" id="A0A1M7DTG7"/>
<sequence length="255" mass="28209">MRWLLIGLSLAGGGCVSVYAPMQCAAPDIRAQHEAELRASTFLSRWEVSGAYSPLKHVLVRGALGNRSAHGDSSYWRTRQYELTAGAYWAPRHWTLGVLGGYGRGLNEARYLNDGGPVTIFANPVQHQYEARFRRLFGEAYVVYDVSSRFSLGVACRSTRLYYTTLTDLGTPIDLRQLTRVEPMLLLRFGVGSLLQNAPPVQLQVSVGGSGTMGPGSRHPYDPDGSRRQLRYGRSYVAVGIGILPHRLAALWRQP</sequence>
<evidence type="ECO:0000313" key="2">
    <source>
        <dbReference type="EMBL" id="SHL82469.1"/>
    </source>
</evidence>
<evidence type="ECO:0000313" key="3">
    <source>
        <dbReference type="Proteomes" id="UP000183947"/>
    </source>
</evidence>
<organism evidence="2 3">
    <name type="scientific">Hymenobacter psychrotolerans DSM 18569</name>
    <dbReference type="NCBI Taxonomy" id="1121959"/>
    <lineage>
        <taxon>Bacteria</taxon>
        <taxon>Pseudomonadati</taxon>
        <taxon>Bacteroidota</taxon>
        <taxon>Cytophagia</taxon>
        <taxon>Cytophagales</taxon>
        <taxon>Hymenobacteraceae</taxon>
        <taxon>Hymenobacter</taxon>
    </lineage>
</organism>
<name>A0A1M7DTG7_9BACT</name>
<accession>A0A1M7DTG7</accession>
<evidence type="ECO:0008006" key="4">
    <source>
        <dbReference type="Google" id="ProtNLM"/>
    </source>
</evidence>
<dbReference type="PROSITE" id="PS51257">
    <property type="entry name" value="PROKAR_LIPOPROTEIN"/>
    <property type="match status" value="1"/>
</dbReference>
<proteinExistence type="predicted"/>
<evidence type="ECO:0000256" key="1">
    <source>
        <dbReference type="SAM" id="MobiDB-lite"/>
    </source>
</evidence>
<protein>
    <recommendedName>
        <fullName evidence="4">Outer membrane protein beta-barrel domain-containing protein</fullName>
    </recommendedName>
</protein>
<keyword evidence="3" id="KW-1185">Reference proteome</keyword>
<gene>
    <name evidence="2" type="ORF">SAMN02746009_03450</name>
</gene>